<feature type="region of interest" description="Disordered" evidence="1">
    <location>
        <begin position="1"/>
        <end position="25"/>
    </location>
</feature>
<feature type="region of interest" description="Disordered" evidence="1">
    <location>
        <begin position="179"/>
        <end position="208"/>
    </location>
</feature>
<feature type="compositionally biased region" description="Basic and acidic residues" evidence="1">
    <location>
        <begin position="179"/>
        <end position="199"/>
    </location>
</feature>
<proteinExistence type="predicted"/>
<evidence type="ECO:0000313" key="3">
    <source>
        <dbReference type="Proteomes" id="UP000218209"/>
    </source>
</evidence>
<sequence length="230" mass="26062">MTARYQQAADKFNSDPSTRWETDHKHVKDRCFRLKDNFEKLDKTRRDKSGVEEQLTPTEKLLVTMVEECDAHKQRTDADRKEKTATEEELTRKGKVVRDLAMACRTEGAASGTSALESENDKGASKKTRARSRARTQADNGDDEEIFALVARAEASKEKLASRELSLREQQLAHDRALLEEARQRRAEDRDERLRREAQDTNAAETARVERAALTRALEALANSKTSSGN</sequence>
<accession>A0A1X6NQE5</accession>
<dbReference type="EMBL" id="KV919220">
    <property type="protein sequence ID" value="OSX70716.1"/>
    <property type="molecule type" value="Genomic_DNA"/>
</dbReference>
<reference evidence="2 3" key="1">
    <citation type="submission" date="2017-03" db="EMBL/GenBank/DDBJ databases">
        <title>WGS assembly of Porphyra umbilicalis.</title>
        <authorList>
            <person name="Brawley S.H."/>
            <person name="Blouin N.A."/>
            <person name="Ficko-Blean E."/>
            <person name="Wheeler G.L."/>
            <person name="Lohr M."/>
            <person name="Goodson H.V."/>
            <person name="Jenkins J.W."/>
            <person name="Blaby-Haas C.E."/>
            <person name="Helliwell K.E."/>
            <person name="Chan C."/>
            <person name="Marriage T."/>
            <person name="Bhattacharya D."/>
            <person name="Klein A.S."/>
            <person name="Badis Y."/>
            <person name="Brodie J."/>
            <person name="Cao Y."/>
            <person name="Collen J."/>
            <person name="Dittami S.M."/>
            <person name="Gachon C.M."/>
            <person name="Green B.R."/>
            <person name="Karpowicz S."/>
            <person name="Kim J.W."/>
            <person name="Kudahl U."/>
            <person name="Lin S."/>
            <person name="Michel G."/>
            <person name="Mittag M."/>
            <person name="Olson B.J."/>
            <person name="Pangilinan J."/>
            <person name="Peng Y."/>
            <person name="Qiu H."/>
            <person name="Shu S."/>
            <person name="Singer J.T."/>
            <person name="Smith A.G."/>
            <person name="Sprecher B.N."/>
            <person name="Wagner V."/>
            <person name="Wang W."/>
            <person name="Wang Z.-Y."/>
            <person name="Yan J."/>
            <person name="Yarish C."/>
            <person name="Zoeuner-Riek S."/>
            <person name="Zhuang Y."/>
            <person name="Zou Y."/>
            <person name="Lindquist E.A."/>
            <person name="Grimwood J."/>
            <person name="Barry K."/>
            <person name="Rokhsar D.S."/>
            <person name="Schmutz J."/>
            <person name="Stiller J.W."/>
            <person name="Grossman A.R."/>
            <person name="Prochnik S.E."/>
        </authorList>
    </citation>
    <scope>NUCLEOTIDE SEQUENCE [LARGE SCALE GENOMIC DNA]</scope>
    <source>
        <strain evidence="2">4086291</strain>
    </source>
</reference>
<evidence type="ECO:0000256" key="1">
    <source>
        <dbReference type="SAM" id="MobiDB-lite"/>
    </source>
</evidence>
<protein>
    <submittedName>
        <fullName evidence="2">Uncharacterized protein</fullName>
    </submittedName>
</protein>
<dbReference type="AlphaFoldDB" id="A0A1X6NQE5"/>
<feature type="region of interest" description="Disordered" evidence="1">
    <location>
        <begin position="106"/>
        <end position="144"/>
    </location>
</feature>
<organism evidence="2 3">
    <name type="scientific">Porphyra umbilicalis</name>
    <name type="common">Purple laver</name>
    <name type="synonym">Red alga</name>
    <dbReference type="NCBI Taxonomy" id="2786"/>
    <lineage>
        <taxon>Eukaryota</taxon>
        <taxon>Rhodophyta</taxon>
        <taxon>Bangiophyceae</taxon>
        <taxon>Bangiales</taxon>
        <taxon>Bangiaceae</taxon>
        <taxon>Porphyra</taxon>
    </lineage>
</organism>
<feature type="region of interest" description="Disordered" evidence="1">
    <location>
        <begin position="70"/>
        <end position="92"/>
    </location>
</feature>
<dbReference type="Proteomes" id="UP000218209">
    <property type="component" value="Unassembled WGS sequence"/>
</dbReference>
<keyword evidence="3" id="KW-1185">Reference proteome</keyword>
<gene>
    <name evidence="2" type="ORF">BU14_0684s0003</name>
</gene>
<name>A0A1X6NQE5_PORUM</name>
<feature type="compositionally biased region" description="Basic residues" evidence="1">
    <location>
        <begin position="125"/>
        <end position="134"/>
    </location>
</feature>
<evidence type="ECO:0000313" key="2">
    <source>
        <dbReference type="EMBL" id="OSX70716.1"/>
    </source>
</evidence>